<dbReference type="InterPro" id="IPR036736">
    <property type="entry name" value="ACP-like_sf"/>
</dbReference>
<dbReference type="SUPFAM" id="SSF47336">
    <property type="entry name" value="ACP-like"/>
    <property type="match status" value="1"/>
</dbReference>
<dbReference type="Gene3D" id="1.10.1200.10">
    <property type="entry name" value="ACP-like"/>
    <property type="match status" value="1"/>
</dbReference>
<feature type="domain" description="Carrier" evidence="1">
    <location>
        <begin position="2"/>
        <end position="80"/>
    </location>
</feature>
<evidence type="ECO:0000259" key="1">
    <source>
        <dbReference type="PROSITE" id="PS50075"/>
    </source>
</evidence>
<dbReference type="AlphaFoldDB" id="A0A953J2L4"/>
<name>A0A953J2L4_9BACT</name>
<proteinExistence type="predicted"/>
<evidence type="ECO:0000313" key="2">
    <source>
        <dbReference type="EMBL" id="MBZ0155098.1"/>
    </source>
</evidence>
<accession>A0A953J2L4</accession>
<sequence>MQVKAEVKKFVVENFLYGQEDNGFHDDVSFLEKGIIDSTGVLELVSFVETRYGIPVLDEELIPENFDSVNKLFRFIMTKRDSGTGQCAGIR</sequence>
<organism evidence="2 3">
    <name type="scientific">Candidatus Nitrobium versatile</name>
    <dbReference type="NCBI Taxonomy" id="2884831"/>
    <lineage>
        <taxon>Bacteria</taxon>
        <taxon>Pseudomonadati</taxon>
        <taxon>Nitrospirota</taxon>
        <taxon>Nitrospiria</taxon>
        <taxon>Nitrospirales</taxon>
        <taxon>Nitrospiraceae</taxon>
        <taxon>Candidatus Nitrobium</taxon>
    </lineage>
</organism>
<reference evidence="2" key="2">
    <citation type="submission" date="2021-08" db="EMBL/GenBank/DDBJ databases">
        <authorList>
            <person name="Dalcin Martins P."/>
        </authorList>
    </citation>
    <scope>NUCLEOTIDE SEQUENCE</scope>
    <source>
        <strain evidence="2">MAG_39</strain>
    </source>
</reference>
<dbReference type="PROSITE" id="PS50075">
    <property type="entry name" value="CARRIER"/>
    <property type="match status" value="1"/>
</dbReference>
<protein>
    <submittedName>
        <fullName evidence="2">Acyl carrier protein</fullName>
    </submittedName>
</protein>
<reference evidence="2" key="1">
    <citation type="journal article" date="2021" name="bioRxiv">
        <title>Unraveling nitrogen, sulfur and carbon metabolic pathways and microbial community transcriptional responses to substrate deprivation and toxicity stresses in a bioreactor mimicking anoxic brackish coastal sediment conditions.</title>
        <authorList>
            <person name="Martins P.D."/>
            <person name="Echeveste M.J."/>
            <person name="Arshad A."/>
            <person name="Kurth J."/>
            <person name="Ouboter H."/>
            <person name="Jetten M.S.M."/>
            <person name="Welte C.U."/>
        </authorList>
    </citation>
    <scope>NUCLEOTIDE SEQUENCE</scope>
    <source>
        <strain evidence="2">MAG_39</strain>
    </source>
</reference>
<comment type="caution">
    <text evidence="2">The sequence shown here is derived from an EMBL/GenBank/DDBJ whole genome shotgun (WGS) entry which is preliminary data.</text>
</comment>
<gene>
    <name evidence="2" type="ORF">K8I29_02650</name>
</gene>
<dbReference type="Proteomes" id="UP000705867">
    <property type="component" value="Unassembled WGS sequence"/>
</dbReference>
<dbReference type="InterPro" id="IPR009081">
    <property type="entry name" value="PP-bd_ACP"/>
</dbReference>
<evidence type="ECO:0000313" key="3">
    <source>
        <dbReference type="Proteomes" id="UP000705867"/>
    </source>
</evidence>
<dbReference type="EMBL" id="JAIOIV010000018">
    <property type="protein sequence ID" value="MBZ0155098.1"/>
    <property type="molecule type" value="Genomic_DNA"/>
</dbReference>